<dbReference type="RefSeq" id="WP_317831139.1">
    <property type="nucleotide sequence ID" value="NZ_CP136920.1"/>
</dbReference>
<feature type="transmembrane region" description="Helical" evidence="6">
    <location>
        <begin position="539"/>
        <end position="559"/>
    </location>
</feature>
<evidence type="ECO:0000313" key="8">
    <source>
        <dbReference type="EMBL" id="WOO39298.1"/>
    </source>
</evidence>
<feature type="transmembrane region" description="Helical" evidence="6">
    <location>
        <begin position="283"/>
        <end position="307"/>
    </location>
</feature>
<feature type="transmembrane region" description="Helical" evidence="6">
    <location>
        <begin position="208"/>
        <end position="229"/>
    </location>
</feature>
<evidence type="ECO:0000313" key="9">
    <source>
        <dbReference type="Proteomes" id="UP001304300"/>
    </source>
</evidence>
<feature type="transmembrane region" description="Helical" evidence="6">
    <location>
        <begin position="235"/>
        <end position="256"/>
    </location>
</feature>
<evidence type="ECO:0000256" key="2">
    <source>
        <dbReference type="ARBA" id="ARBA00022475"/>
    </source>
</evidence>
<keyword evidence="3 6" id="KW-0812">Transmembrane</keyword>
<feature type="transmembrane region" description="Helical" evidence="6">
    <location>
        <begin position="663"/>
        <end position="687"/>
    </location>
</feature>
<dbReference type="PANTHER" id="PTHR33406:SF12">
    <property type="entry name" value="BLR2997 PROTEIN"/>
    <property type="match status" value="1"/>
</dbReference>
<dbReference type="SUPFAM" id="SSF82866">
    <property type="entry name" value="Multidrug efflux transporter AcrB transmembrane domain"/>
    <property type="match status" value="2"/>
</dbReference>
<comment type="subcellular location">
    <subcellularLocation>
        <location evidence="1">Cell membrane</location>
        <topology evidence="1">Multi-pass membrane protein</topology>
    </subcellularLocation>
</comment>
<accession>A0AAQ3L9G4</accession>
<proteinExistence type="predicted"/>
<keyword evidence="5 6" id="KW-0472">Membrane</keyword>
<keyword evidence="2" id="KW-1003">Cell membrane</keyword>
<dbReference type="PANTHER" id="PTHR33406">
    <property type="entry name" value="MEMBRANE PROTEIN MJ1562-RELATED"/>
    <property type="match status" value="1"/>
</dbReference>
<feature type="domain" description="SSD" evidence="7">
    <location>
        <begin position="209"/>
        <end position="341"/>
    </location>
</feature>
<dbReference type="Pfam" id="PF03176">
    <property type="entry name" value="MMPL"/>
    <property type="match status" value="2"/>
</dbReference>
<feature type="transmembrane region" description="Helical" evidence="6">
    <location>
        <begin position="693"/>
        <end position="720"/>
    </location>
</feature>
<dbReference type="PRINTS" id="PR00702">
    <property type="entry name" value="ACRIFLAVINRP"/>
</dbReference>
<evidence type="ECO:0000256" key="5">
    <source>
        <dbReference type="ARBA" id="ARBA00023136"/>
    </source>
</evidence>
<reference evidence="8 9" key="1">
    <citation type="submission" date="2023-10" db="EMBL/GenBank/DDBJ databases">
        <title>Rubellicoccus peritrichatus gen. nov., sp. nov., isolated from an algae of coral reef tank.</title>
        <authorList>
            <person name="Luo J."/>
        </authorList>
    </citation>
    <scope>NUCLEOTIDE SEQUENCE [LARGE SCALE GENOMIC DNA]</scope>
    <source>
        <strain evidence="8 9">CR14</strain>
    </source>
</reference>
<organism evidence="8 9">
    <name type="scientific">Rubellicoccus peritrichatus</name>
    <dbReference type="NCBI Taxonomy" id="3080537"/>
    <lineage>
        <taxon>Bacteria</taxon>
        <taxon>Pseudomonadati</taxon>
        <taxon>Verrucomicrobiota</taxon>
        <taxon>Opitutia</taxon>
        <taxon>Puniceicoccales</taxon>
        <taxon>Cerasicoccaceae</taxon>
        <taxon>Rubellicoccus</taxon>
    </lineage>
</organism>
<feature type="transmembrane region" description="Helical" evidence="6">
    <location>
        <begin position="319"/>
        <end position="341"/>
    </location>
</feature>
<dbReference type="GO" id="GO:0005886">
    <property type="term" value="C:plasma membrane"/>
    <property type="evidence" value="ECO:0007669"/>
    <property type="project" value="UniProtKB-SubCell"/>
</dbReference>
<dbReference type="AlphaFoldDB" id="A0AAQ3L9G4"/>
<protein>
    <submittedName>
        <fullName evidence="8">Efflux RND transporter permease subunit</fullName>
    </submittedName>
</protein>
<dbReference type="InterPro" id="IPR004869">
    <property type="entry name" value="MMPL_dom"/>
</dbReference>
<name>A0AAQ3L9G4_9BACT</name>
<keyword evidence="4 6" id="KW-1133">Transmembrane helix</keyword>
<dbReference type="InterPro" id="IPR000731">
    <property type="entry name" value="SSD"/>
</dbReference>
<dbReference type="Gene3D" id="1.20.1640.10">
    <property type="entry name" value="Multidrug efflux transporter AcrB transmembrane domain"/>
    <property type="match status" value="2"/>
</dbReference>
<gene>
    <name evidence="8" type="ORF">RZN69_11800</name>
</gene>
<evidence type="ECO:0000256" key="6">
    <source>
        <dbReference type="SAM" id="Phobius"/>
    </source>
</evidence>
<dbReference type="EMBL" id="CP136920">
    <property type="protein sequence ID" value="WOO39298.1"/>
    <property type="molecule type" value="Genomic_DNA"/>
</dbReference>
<dbReference type="PROSITE" id="PS50156">
    <property type="entry name" value="SSD"/>
    <property type="match status" value="2"/>
</dbReference>
<feature type="transmembrane region" description="Helical" evidence="6">
    <location>
        <begin position="571"/>
        <end position="591"/>
    </location>
</feature>
<dbReference type="KEGG" id="puo:RZN69_11800"/>
<evidence type="ECO:0000256" key="3">
    <source>
        <dbReference type="ARBA" id="ARBA00022692"/>
    </source>
</evidence>
<evidence type="ECO:0000256" key="4">
    <source>
        <dbReference type="ARBA" id="ARBA00022989"/>
    </source>
</evidence>
<dbReference type="GO" id="GO:0022857">
    <property type="term" value="F:transmembrane transporter activity"/>
    <property type="evidence" value="ECO:0007669"/>
    <property type="project" value="InterPro"/>
</dbReference>
<feature type="transmembrane region" description="Helical" evidence="6">
    <location>
        <begin position="183"/>
        <end position="201"/>
    </location>
</feature>
<evidence type="ECO:0000259" key="7">
    <source>
        <dbReference type="PROSITE" id="PS50156"/>
    </source>
</evidence>
<sequence length="726" mass="79441">MIALLLKRPLLILSCIALATIALGWAASRLQVDNTPEAWLPANLSKLDDYYQFKDRFGDDSLIVVFTDQALIEEEAWRANFEKFSEALLDLSGIASIEAPDFDPEIGQPSIRSPLAPYLFNKENNYAAIVLFPEDSLDVAQRSQLINELQDTLIPWEAQIGTLKIAGADVITHDLDLGSQQSLGGLSPLVFTLMCGILLVATRSWRAVIVGLLIVSVVSIMSLGIFALADRTLNLVVVTMPAILAVVTVAQFMHLFSRFQSIETNNSKTELDKSMRHGWWRQAIAATWKPCMLSAVTTAAGFAALGFSEIPPVYNLGTFTAIGVILSFLLTFSLGPILLSLSSKVCPRPQTQRWWTNTRVNSISTWLQQHATAILLVAIVGTIVCGLGLRKLTVESNILTFFPPDHRVPLNYHEFEDNLLGLSTFELILEGDRDQVFSEQTLTALELFLEQSIQEEPLLQQGLSPLLRPSPDDHGDLQLIMPATILAHSIPENPADLPEELNASLWVQDNQVVLRTTLAAQTDSSNACHDLAERLRERIATAFPAGISATLTGSATLLIEGQVLLLDTQIRSFGIAFLIVTLVIIAAFRSVRLVTISLLPNLLPVVMTLGLMGLLAIPLNTATVTVAGIALGLIVDDTIHFLHQYREGRKLGKSALLAIRQTLFHVGRPIIITSLAVAIGFGAFAFTPFRPTLYFGLLIAVTAITAVICDLIVLPALLLWRKEKNS</sequence>
<dbReference type="Proteomes" id="UP001304300">
    <property type="component" value="Chromosome"/>
</dbReference>
<feature type="transmembrane region" description="Helical" evidence="6">
    <location>
        <begin position="598"/>
        <end position="617"/>
    </location>
</feature>
<feature type="transmembrane region" description="Helical" evidence="6">
    <location>
        <begin position="623"/>
        <end position="642"/>
    </location>
</feature>
<evidence type="ECO:0000256" key="1">
    <source>
        <dbReference type="ARBA" id="ARBA00004651"/>
    </source>
</evidence>
<keyword evidence="9" id="KW-1185">Reference proteome</keyword>
<feature type="domain" description="SSD" evidence="7">
    <location>
        <begin position="593"/>
        <end position="720"/>
    </location>
</feature>
<dbReference type="InterPro" id="IPR050545">
    <property type="entry name" value="Mycobact_MmpL"/>
</dbReference>
<dbReference type="InterPro" id="IPR001036">
    <property type="entry name" value="Acrflvin-R"/>
</dbReference>